<evidence type="ECO:0000256" key="11">
    <source>
        <dbReference type="SAM" id="MobiDB-lite"/>
    </source>
</evidence>
<feature type="transmembrane region" description="Helical" evidence="12">
    <location>
        <begin position="152"/>
        <end position="172"/>
    </location>
</feature>
<dbReference type="GO" id="GO:0005247">
    <property type="term" value="F:voltage-gated chloride channel activity"/>
    <property type="evidence" value="ECO:0007669"/>
    <property type="project" value="TreeGrafter"/>
</dbReference>
<evidence type="ECO:0000256" key="6">
    <source>
        <dbReference type="ARBA" id="ARBA00023065"/>
    </source>
</evidence>
<keyword evidence="2" id="KW-0813">Transport</keyword>
<keyword evidence="14" id="KW-1185">Reference proteome</keyword>
<evidence type="ECO:0000256" key="8">
    <source>
        <dbReference type="ARBA" id="ARBA00023136"/>
    </source>
</evidence>
<feature type="transmembrane region" description="Helical" evidence="12">
    <location>
        <begin position="505"/>
        <end position="524"/>
    </location>
</feature>
<dbReference type="AlphaFoldDB" id="A0A3B4BV89"/>
<feature type="compositionally biased region" description="Low complexity" evidence="11">
    <location>
        <begin position="799"/>
        <end position="809"/>
    </location>
</feature>
<evidence type="ECO:0000256" key="12">
    <source>
        <dbReference type="SAM" id="Phobius"/>
    </source>
</evidence>
<evidence type="ECO:0000256" key="10">
    <source>
        <dbReference type="ARBA" id="ARBA00023214"/>
    </source>
</evidence>
<feature type="transmembrane region" description="Helical" evidence="12">
    <location>
        <begin position="435"/>
        <end position="457"/>
    </location>
</feature>
<feature type="transmembrane region" description="Helical" evidence="12">
    <location>
        <begin position="108"/>
        <end position="131"/>
    </location>
</feature>
<dbReference type="GeneTree" id="ENSGT00940000155439"/>
<keyword evidence="9" id="KW-0407">Ion channel</keyword>
<dbReference type="PANTHER" id="PTHR45720:SF6">
    <property type="entry name" value="CHLORIDE CHANNEL PROTEIN 2"/>
    <property type="match status" value="1"/>
</dbReference>
<evidence type="ECO:0008006" key="15">
    <source>
        <dbReference type="Google" id="ProtNLM"/>
    </source>
</evidence>
<dbReference type="GO" id="GO:0034707">
    <property type="term" value="C:chloride channel complex"/>
    <property type="evidence" value="ECO:0007669"/>
    <property type="project" value="UniProtKB-KW"/>
</dbReference>
<reference evidence="13 14" key="1">
    <citation type="submission" date="2020-10" db="EMBL/GenBank/DDBJ databases">
        <title>Pygocentrus nattereri (red-bellied piranha) genome, fPygNat1, primary haplotype.</title>
        <authorList>
            <person name="Myers G."/>
            <person name="Meyer A."/>
            <person name="Karagic N."/>
            <person name="Pippel M."/>
            <person name="Winkler S."/>
            <person name="Tracey A."/>
            <person name="Wood J."/>
            <person name="Formenti G."/>
            <person name="Howe K."/>
            <person name="Fedrigo O."/>
            <person name="Jarvis E.D."/>
        </authorList>
    </citation>
    <scope>NUCLEOTIDE SEQUENCE [LARGE SCALE GENOMIC DNA]</scope>
</reference>
<dbReference type="PRINTS" id="PR00762">
    <property type="entry name" value="CLCHANNEL"/>
</dbReference>
<evidence type="ECO:0000256" key="7">
    <source>
        <dbReference type="ARBA" id="ARBA00023122"/>
    </source>
</evidence>
<dbReference type="PANTHER" id="PTHR45720">
    <property type="entry name" value="CHLORIDE CHANNEL PROTEIN 2"/>
    <property type="match status" value="1"/>
</dbReference>
<dbReference type="FunFam" id="1.10.3080.10:FF:000033">
    <property type="entry name" value="Chloride channel, voltage-sensitive 1"/>
    <property type="match status" value="1"/>
</dbReference>
<reference evidence="13" key="3">
    <citation type="submission" date="2025-09" db="UniProtKB">
        <authorList>
            <consortium name="Ensembl"/>
        </authorList>
    </citation>
    <scope>IDENTIFICATION</scope>
</reference>
<reference evidence="13" key="2">
    <citation type="submission" date="2025-08" db="UniProtKB">
        <authorList>
            <consortium name="Ensembl"/>
        </authorList>
    </citation>
    <scope>IDENTIFICATION</scope>
</reference>
<evidence type="ECO:0000256" key="4">
    <source>
        <dbReference type="ARBA" id="ARBA00022737"/>
    </source>
</evidence>
<dbReference type="InterPro" id="IPR046342">
    <property type="entry name" value="CBS_dom_sf"/>
</dbReference>
<evidence type="ECO:0000256" key="3">
    <source>
        <dbReference type="ARBA" id="ARBA00022692"/>
    </source>
</evidence>
<dbReference type="CDD" id="cd03683">
    <property type="entry name" value="ClC_1_like"/>
    <property type="match status" value="1"/>
</dbReference>
<dbReference type="OMA" id="YHRRIAF"/>
<feature type="region of interest" description="Disordered" evidence="11">
    <location>
        <begin position="627"/>
        <end position="658"/>
    </location>
</feature>
<evidence type="ECO:0000256" key="1">
    <source>
        <dbReference type="ARBA" id="ARBA00004141"/>
    </source>
</evidence>
<dbReference type="STRING" id="42514.ENSPNAP00000003553"/>
<keyword evidence="6" id="KW-0406">Ion transport</keyword>
<feature type="region of interest" description="Disordered" evidence="11">
    <location>
        <begin position="785"/>
        <end position="818"/>
    </location>
</feature>
<keyword evidence="5 12" id="KW-1133">Transmembrane helix</keyword>
<dbReference type="Gene3D" id="3.10.580.10">
    <property type="entry name" value="CBS-domain"/>
    <property type="match status" value="2"/>
</dbReference>
<dbReference type="Proteomes" id="UP001501920">
    <property type="component" value="Chromosome 17"/>
</dbReference>
<keyword evidence="9" id="KW-0869">Chloride channel</keyword>
<keyword evidence="10" id="KW-0868">Chloride</keyword>
<keyword evidence="4" id="KW-0677">Repeat</keyword>
<keyword evidence="3 12" id="KW-0812">Transmembrane</keyword>
<dbReference type="InterPro" id="IPR014743">
    <property type="entry name" value="Cl-channel_core"/>
</dbReference>
<comment type="subcellular location">
    <subcellularLocation>
        <location evidence="1">Membrane</location>
        <topology evidence="1">Multi-pass membrane protein</topology>
    </subcellularLocation>
</comment>
<dbReference type="InterPro" id="IPR001807">
    <property type="entry name" value="ClC"/>
</dbReference>
<dbReference type="SUPFAM" id="SSF54631">
    <property type="entry name" value="CBS-domain pair"/>
    <property type="match status" value="1"/>
</dbReference>
<keyword evidence="7" id="KW-0129">CBS domain</keyword>
<evidence type="ECO:0000256" key="5">
    <source>
        <dbReference type="ARBA" id="ARBA00022989"/>
    </source>
</evidence>
<evidence type="ECO:0000313" key="14">
    <source>
        <dbReference type="Proteomes" id="UP001501920"/>
    </source>
</evidence>
<proteinExistence type="predicted"/>
<dbReference type="SUPFAM" id="SSF81340">
    <property type="entry name" value="Clc chloride channel"/>
    <property type="match status" value="1"/>
</dbReference>
<sequence>MTGDISEKSSLQCAQPLMYTDEREKEDFKQLTEQKKSEEPVQGRWARFNFCSPPWRTFFLWHLGEEWIILILLGIIPAIFSWAMDYGIEFFLHSTIWVYEKAHDHVFLQYLAWVSIPVVLIIIAAGFTYLVGPQAAGSGIPEMKAIAKGIDVKGHLSLNTLVAKIVGLTFALGSGMPLGKESPFVHIGGICAAQLSRFAAYIGKVKESKAQRVELVISGCAVGLACCFGTPAGGLLYSIEVASTFFLVRNYWKAFFAATISAFVFRFLPVCDGSFATITPLFKTWFRQEHPYELLELLSFCVLGVLCGLAGAFFVFVNGVMVRFIRSERRISQFLVKTRVLYPALVTLVIATLTFPPGFGQYMAGELTQKETLYALFDNYTWSKHLQEDHFDPSDHSVAWKHPHVNVFGTLAISFIMKFFMSAVAISMPVPCGSFVPAFVIGAYLGRLVGEVAAVVLPEGIHNNGTIFTPVPGSYAVAGAAAMSGAATHTVSTALIVFELTGQINYIFPLIFSVIVANIVAQSLQPSLYDTLIRVRKLPYPAELTWGHHNGPSIQVEDFMVKDVKYITLNSTFKDLHKILFSRQFKCLPLVKSADSMILLGSIQCVQLRALLSQHLSRARQLEYLREDERKHSSIPTSEDENEKDIQEVSPLKRPTARGFQDSDITLKTLLCSHSIVEGLEDDPDMEDTMTKKEILEWEELQLEDKVNFNDCKIDPASIQLLERTSLQKAHKILTMMSLDEAYVTSAGKLIGVVSRSELRKAFETLAKVRAPVTHPPMETLRETRTRCRNTDTPEATELHSLLGSESSLDQPAEPEEK</sequence>
<feature type="transmembrane region" description="Helical" evidence="12">
    <location>
        <begin position="407"/>
        <end position="428"/>
    </location>
</feature>
<evidence type="ECO:0000313" key="13">
    <source>
        <dbReference type="Ensembl" id="ENSPNAP00000003553.1"/>
    </source>
</evidence>
<dbReference type="GO" id="GO:0005886">
    <property type="term" value="C:plasma membrane"/>
    <property type="evidence" value="ECO:0007669"/>
    <property type="project" value="TreeGrafter"/>
</dbReference>
<dbReference type="Pfam" id="PF00654">
    <property type="entry name" value="Voltage_CLC"/>
    <property type="match status" value="1"/>
</dbReference>
<protein>
    <recommendedName>
        <fullName evidence="15">Chloride channel protein</fullName>
    </recommendedName>
</protein>
<evidence type="ECO:0000256" key="2">
    <source>
        <dbReference type="ARBA" id="ARBA00022448"/>
    </source>
</evidence>
<gene>
    <name evidence="13" type="primary">CLCN2</name>
</gene>
<keyword evidence="8 12" id="KW-0472">Membrane</keyword>
<organism evidence="13 14">
    <name type="scientific">Pygocentrus nattereri</name>
    <name type="common">Red-bellied piranha</name>
    <dbReference type="NCBI Taxonomy" id="42514"/>
    <lineage>
        <taxon>Eukaryota</taxon>
        <taxon>Metazoa</taxon>
        <taxon>Chordata</taxon>
        <taxon>Craniata</taxon>
        <taxon>Vertebrata</taxon>
        <taxon>Euteleostomi</taxon>
        <taxon>Actinopterygii</taxon>
        <taxon>Neopterygii</taxon>
        <taxon>Teleostei</taxon>
        <taxon>Ostariophysi</taxon>
        <taxon>Characiformes</taxon>
        <taxon>Characoidei</taxon>
        <taxon>Pygocentrus</taxon>
    </lineage>
</organism>
<name>A0A3B4BV89_PYGNA</name>
<feature type="transmembrane region" description="Helical" evidence="12">
    <location>
        <begin position="215"/>
        <end position="239"/>
    </location>
</feature>
<feature type="transmembrane region" description="Helical" evidence="12">
    <location>
        <begin position="477"/>
        <end position="498"/>
    </location>
</feature>
<feature type="transmembrane region" description="Helical" evidence="12">
    <location>
        <begin position="340"/>
        <end position="359"/>
    </location>
</feature>
<accession>A0A3B4BV89</accession>
<feature type="transmembrane region" description="Helical" evidence="12">
    <location>
        <begin position="67"/>
        <end position="88"/>
    </location>
</feature>
<dbReference type="Gene3D" id="1.10.3080.10">
    <property type="entry name" value="Clc chloride channel"/>
    <property type="match status" value="1"/>
</dbReference>
<feature type="transmembrane region" description="Helical" evidence="12">
    <location>
        <begin position="297"/>
        <end position="320"/>
    </location>
</feature>
<evidence type="ECO:0000256" key="9">
    <source>
        <dbReference type="ARBA" id="ARBA00023173"/>
    </source>
</evidence>
<dbReference type="InterPro" id="IPR050970">
    <property type="entry name" value="Cl_channel_volt-gated"/>
</dbReference>
<dbReference type="OrthoDB" id="4564at2759"/>
<dbReference type="Ensembl" id="ENSPNAT00000008510.2">
    <property type="protein sequence ID" value="ENSPNAP00000003553.1"/>
    <property type="gene ID" value="ENSPNAG00000009977.2"/>
</dbReference>
<dbReference type="GeneID" id="108440322"/>